<accession>A0A1F7G922</accession>
<dbReference type="GO" id="GO:0070929">
    <property type="term" value="P:trans-translation"/>
    <property type="evidence" value="ECO:0007669"/>
    <property type="project" value="UniProtKB-UniRule"/>
</dbReference>
<sequence>MKIINKNVNREYSILDKLEVGIVLTGAEVKSVRGGRMSLAGSYVRFIGGEPCLVGAQIHAYKFDGSPDYDDKRTRRLLLHKKEILKLNIRLSERSSLTIVPLTCYTKGHRIKCEIALAQGKKTWEKKRVEKETSERRRVEKEIKEKYRG</sequence>
<name>A0A1F7G922_9BACT</name>
<dbReference type="InterPro" id="IPR000037">
    <property type="entry name" value="SsrA-bd_prot"/>
</dbReference>
<dbReference type="GO" id="GO:0070930">
    <property type="term" value="P:trans-translation-dependent protein tagging"/>
    <property type="evidence" value="ECO:0007669"/>
    <property type="project" value="TreeGrafter"/>
</dbReference>
<dbReference type="HAMAP" id="MF_00023">
    <property type="entry name" value="SmpB"/>
    <property type="match status" value="1"/>
</dbReference>
<evidence type="ECO:0000256" key="3">
    <source>
        <dbReference type="HAMAP-Rule" id="MF_00023"/>
    </source>
</evidence>
<dbReference type="SUPFAM" id="SSF74982">
    <property type="entry name" value="Small protein B (SmpB)"/>
    <property type="match status" value="1"/>
</dbReference>
<feature type="region of interest" description="Disordered" evidence="4">
    <location>
        <begin position="126"/>
        <end position="149"/>
    </location>
</feature>
<dbReference type="EMBL" id="MFZF01000033">
    <property type="protein sequence ID" value="OGK15255.1"/>
    <property type="molecule type" value="Genomic_DNA"/>
</dbReference>
<keyword evidence="1 3" id="KW-0963">Cytoplasm</keyword>
<evidence type="ECO:0000313" key="6">
    <source>
        <dbReference type="Proteomes" id="UP000178372"/>
    </source>
</evidence>
<dbReference type="InterPro" id="IPR023620">
    <property type="entry name" value="SmpB"/>
</dbReference>
<dbReference type="AlphaFoldDB" id="A0A1F7G922"/>
<dbReference type="Pfam" id="PF01668">
    <property type="entry name" value="SmpB"/>
    <property type="match status" value="1"/>
</dbReference>
<evidence type="ECO:0000256" key="2">
    <source>
        <dbReference type="ARBA" id="ARBA00022884"/>
    </source>
</evidence>
<organism evidence="5 6">
    <name type="scientific">Candidatus Roizmanbacteria bacterium RIFCSPHIGHO2_01_FULL_39_12b</name>
    <dbReference type="NCBI Taxonomy" id="1802030"/>
    <lineage>
        <taxon>Bacteria</taxon>
        <taxon>Candidatus Roizmaniibacteriota</taxon>
    </lineage>
</organism>
<reference evidence="5 6" key="1">
    <citation type="journal article" date="2016" name="Nat. Commun.">
        <title>Thousands of microbial genomes shed light on interconnected biogeochemical processes in an aquifer system.</title>
        <authorList>
            <person name="Anantharaman K."/>
            <person name="Brown C.T."/>
            <person name="Hug L.A."/>
            <person name="Sharon I."/>
            <person name="Castelle C.J."/>
            <person name="Probst A.J."/>
            <person name="Thomas B.C."/>
            <person name="Singh A."/>
            <person name="Wilkins M.J."/>
            <person name="Karaoz U."/>
            <person name="Brodie E.L."/>
            <person name="Williams K.H."/>
            <person name="Hubbard S.S."/>
            <person name="Banfield J.F."/>
        </authorList>
    </citation>
    <scope>NUCLEOTIDE SEQUENCE [LARGE SCALE GENOMIC DNA]</scope>
</reference>
<dbReference type="Proteomes" id="UP000178372">
    <property type="component" value="Unassembled WGS sequence"/>
</dbReference>
<dbReference type="NCBIfam" id="TIGR00086">
    <property type="entry name" value="smpB"/>
    <property type="match status" value="1"/>
</dbReference>
<comment type="subcellular location">
    <subcellularLocation>
        <location evidence="3">Cytoplasm</location>
    </subcellularLocation>
    <text evidence="3">The tmRNA-SmpB complex associates with stalled 70S ribosomes.</text>
</comment>
<evidence type="ECO:0000256" key="4">
    <source>
        <dbReference type="SAM" id="MobiDB-lite"/>
    </source>
</evidence>
<dbReference type="PANTHER" id="PTHR30308">
    <property type="entry name" value="TMRNA-BINDING COMPONENT OF TRANS-TRANSLATION TAGGING COMPLEX"/>
    <property type="match status" value="1"/>
</dbReference>
<comment type="similarity">
    <text evidence="3">Belongs to the SmpB family.</text>
</comment>
<comment type="function">
    <text evidence="3">Required for rescue of stalled ribosomes mediated by trans-translation. Binds to transfer-messenger RNA (tmRNA), required for stable association of tmRNA with ribosomes. tmRNA and SmpB together mimic tRNA shape, replacing the anticodon stem-loop with SmpB. tmRNA is encoded by the ssrA gene; the 2 termini fold to resemble tRNA(Ala) and it encodes a 'tag peptide', a short internal open reading frame. During trans-translation Ala-aminoacylated tmRNA acts like a tRNA, entering the A-site of stalled ribosomes, displacing the stalled mRNA. The ribosome then switches to translate the ORF on the tmRNA; the nascent peptide is terminated with the 'tag peptide' encoded by the tmRNA and targeted for degradation. The ribosome is freed to recommence translation, which seems to be the essential function of trans-translation.</text>
</comment>
<proteinExistence type="inferred from homology"/>
<keyword evidence="2 3" id="KW-0694">RNA-binding</keyword>
<dbReference type="NCBIfam" id="NF003843">
    <property type="entry name" value="PRK05422.1"/>
    <property type="match status" value="1"/>
</dbReference>
<evidence type="ECO:0000256" key="1">
    <source>
        <dbReference type="ARBA" id="ARBA00022490"/>
    </source>
</evidence>
<dbReference type="GO" id="GO:0003723">
    <property type="term" value="F:RNA binding"/>
    <property type="evidence" value="ECO:0007669"/>
    <property type="project" value="UniProtKB-UniRule"/>
</dbReference>
<evidence type="ECO:0000313" key="5">
    <source>
        <dbReference type="EMBL" id="OGK15255.1"/>
    </source>
</evidence>
<protein>
    <recommendedName>
        <fullName evidence="3">SsrA-binding protein</fullName>
    </recommendedName>
    <alternativeName>
        <fullName evidence="3">Small protein B</fullName>
    </alternativeName>
</protein>
<dbReference type="Gene3D" id="2.40.280.10">
    <property type="match status" value="1"/>
</dbReference>
<gene>
    <name evidence="3" type="primary">smpB</name>
    <name evidence="5" type="ORF">A2690_00480</name>
</gene>
<comment type="caution">
    <text evidence="5">The sequence shown here is derived from an EMBL/GenBank/DDBJ whole genome shotgun (WGS) entry which is preliminary data.</text>
</comment>
<dbReference type="GO" id="GO:0005829">
    <property type="term" value="C:cytosol"/>
    <property type="evidence" value="ECO:0007669"/>
    <property type="project" value="TreeGrafter"/>
</dbReference>
<dbReference type="PANTHER" id="PTHR30308:SF2">
    <property type="entry name" value="SSRA-BINDING PROTEIN"/>
    <property type="match status" value="1"/>
</dbReference>